<dbReference type="SUPFAM" id="SSF55729">
    <property type="entry name" value="Acyl-CoA N-acyltransferases (Nat)"/>
    <property type="match status" value="1"/>
</dbReference>
<evidence type="ECO:0000259" key="3">
    <source>
        <dbReference type="PROSITE" id="PS51186"/>
    </source>
</evidence>
<sequence length="155" mass="17081">MNKRPQLTFAIEDPGTPDILPLTQQLDGYLAELYPTANIQPVALEELRQPNVTFVTARVDGTPVACGACVDEGEYLEVKRMYVLPACRGLGLGKQLLEALEQYVRNGGGRVIRLETGTAQAEAIELYERSGYRRCPPFGSHRSNPQSVCMEKVLA</sequence>
<dbReference type="Gene3D" id="3.40.630.30">
    <property type="match status" value="1"/>
</dbReference>
<dbReference type="EMBL" id="FONH01000004">
    <property type="protein sequence ID" value="SFE81034.1"/>
    <property type="molecule type" value="Genomic_DNA"/>
</dbReference>
<keyword evidence="1 4" id="KW-0808">Transferase</keyword>
<organism evidence="4 5">
    <name type="scientific">Dyella marensis</name>
    <dbReference type="NCBI Taxonomy" id="500610"/>
    <lineage>
        <taxon>Bacteria</taxon>
        <taxon>Pseudomonadati</taxon>
        <taxon>Pseudomonadota</taxon>
        <taxon>Gammaproteobacteria</taxon>
        <taxon>Lysobacterales</taxon>
        <taxon>Rhodanobacteraceae</taxon>
        <taxon>Dyella</taxon>
    </lineage>
</organism>
<dbReference type="RefSeq" id="WP_026635292.1">
    <property type="nucleotide sequence ID" value="NZ_FONH01000004.1"/>
</dbReference>
<dbReference type="Proteomes" id="UP000199477">
    <property type="component" value="Unassembled WGS sequence"/>
</dbReference>
<feature type="domain" description="N-acetyltransferase" evidence="3">
    <location>
        <begin position="17"/>
        <end position="155"/>
    </location>
</feature>
<dbReference type="InterPro" id="IPR050832">
    <property type="entry name" value="Bact_Acetyltransf"/>
</dbReference>
<evidence type="ECO:0000313" key="4">
    <source>
        <dbReference type="EMBL" id="SFE81034.1"/>
    </source>
</evidence>
<keyword evidence="5" id="KW-1185">Reference proteome</keyword>
<dbReference type="CDD" id="cd04301">
    <property type="entry name" value="NAT_SF"/>
    <property type="match status" value="1"/>
</dbReference>
<dbReference type="InterPro" id="IPR016181">
    <property type="entry name" value="Acyl_CoA_acyltransferase"/>
</dbReference>
<protein>
    <submittedName>
        <fullName evidence="4">Putative acetyltransferase</fullName>
    </submittedName>
</protein>
<dbReference type="PANTHER" id="PTHR43877">
    <property type="entry name" value="AMINOALKYLPHOSPHONATE N-ACETYLTRANSFERASE-RELATED-RELATED"/>
    <property type="match status" value="1"/>
</dbReference>
<accession>A0A1I2DKE6</accession>
<gene>
    <name evidence="4" type="ORF">SAMN02799615_01717</name>
</gene>
<dbReference type="InterPro" id="IPR000182">
    <property type="entry name" value="GNAT_dom"/>
</dbReference>
<name>A0A1I2DKE6_9GAMM</name>
<dbReference type="PROSITE" id="PS51186">
    <property type="entry name" value="GNAT"/>
    <property type="match status" value="1"/>
</dbReference>
<evidence type="ECO:0000313" key="5">
    <source>
        <dbReference type="Proteomes" id="UP000199477"/>
    </source>
</evidence>
<dbReference type="Pfam" id="PF00583">
    <property type="entry name" value="Acetyltransf_1"/>
    <property type="match status" value="1"/>
</dbReference>
<dbReference type="STRING" id="500610.SAMN02799615_01717"/>
<keyword evidence="2" id="KW-0012">Acyltransferase</keyword>
<dbReference type="GO" id="GO:0016747">
    <property type="term" value="F:acyltransferase activity, transferring groups other than amino-acyl groups"/>
    <property type="evidence" value="ECO:0007669"/>
    <property type="project" value="InterPro"/>
</dbReference>
<evidence type="ECO:0000256" key="1">
    <source>
        <dbReference type="ARBA" id="ARBA00022679"/>
    </source>
</evidence>
<dbReference type="PANTHER" id="PTHR43877:SF2">
    <property type="entry name" value="AMINOALKYLPHOSPHONATE N-ACETYLTRANSFERASE-RELATED"/>
    <property type="match status" value="1"/>
</dbReference>
<reference evidence="5" key="1">
    <citation type="submission" date="2016-10" db="EMBL/GenBank/DDBJ databases">
        <authorList>
            <person name="Varghese N."/>
            <person name="Submissions S."/>
        </authorList>
    </citation>
    <scope>NUCLEOTIDE SEQUENCE [LARGE SCALE GENOMIC DNA]</scope>
    <source>
        <strain evidence="5">UNC178MFTsu3.1</strain>
    </source>
</reference>
<proteinExistence type="predicted"/>
<evidence type="ECO:0000256" key="2">
    <source>
        <dbReference type="ARBA" id="ARBA00023315"/>
    </source>
</evidence>
<dbReference type="AlphaFoldDB" id="A0A1I2DKE6"/>